<name>R3W1X0_9ENTE</name>
<proteinExistence type="predicted"/>
<dbReference type="OrthoDB" id="2361332at2"/>
<keyword evidence="1" id="KW-0472">Membrane</keyword>
<dbReference type="STRING" id="154621.RV11_GL002815"/>
<keyword evidence="1" id="KW-1133">Transmembrane helix</keyword>
<organism evidence="2 3">
    <name type="scientific">Enterococcus phoeniculicola ATCC BAA-412</name>
    <dbReference type="NCBI Taxonomy" id="1158610"/>
    <lineage>
        <taxon>Bacteria</taxon>
        <taxon>Bacillati</taxon>
        <taxon>Bacillota</taxon>
        <taxon>Bacilli</taxon>
        <taxon>Lactobacillales</taxon>
        <taxon>Enterococcaceae</taxon>
        <taxon>Enterococcus</taxon>
    </lineage>
</organism>
<keyword evidence="1" id="KW-0812">Transmembrane</keyword>
<evidence type="ECO:0000256" key="1">
    <source>
        <dbReference type="SAM" id="Phobius"/>
    </source>
</evidence>
<comment type="caution">
    <text evidence="2">The sequence shown here is derived from an EMBL/GenBank/DDBJ whole genome shotgun (WGS) entry which is preliminary data.</text>
</comment>
<keyword evidence="3" id="KW-1185">Reference proteome</keyword>
<dbReference type="EMBL" id="AJAT01000018">
    <property type="protein sequence ID" value="EOL41662.1"/>
    <property type="molecule type" value="Genomic_DNA"/>
</dbReference>
<gene>
    <name evidence="2" type="ORF">UC3_03227</name>
</gene>
<dbReference type="RefSeq" id="WP_010769858.1">
    <property type="nucleotide sequence ID" value="NZ_ASWE01000001.1"/>
</dbReference>
<dbReference type="PATRIC" id="fig|1158610.3.peg.3215"/>
<dbReference type="AlphaFoldDB" id="R3W1X0"/>
<dbReference type="Proteomes" id="UP000013785">
    <property type="component" value="Unassembled WGS sequence"/>
</dbReference>
<dbReference type="HOGENOM" id="CLU_1254339_0_0_9"/>
<protein>
    <submittedName>
        <fullName evidence="2">Uncharacterized protein</fullName>
    </submittedName>
</protein>
<feature type="transmembrane region" description="Helical" evidence="1">
    <location>
        <begin position="20"/>
        <end position="45"/>
    </location>
</feature>
<sequence>MNFDDKQFEQLVKKSRRKRLINTLLGSTFSIIFLAVILLGGYLFYWNLGPFQGEKVAGVPDGQIRSFTENENGHLASLLLDYYGSYGFNVKGKKITVYADYYEKDKRISHEEVAGIENEEVGMISETLTWGILSSNDQTKEVRIQFTNTSGQSKSGFNFSTFGENAASDFAFSSFNLIGNGTLLPNKRYILQYWTTGGRGYSSEAIVAADKETLIESGKTVILYFEVS</sequence>
<evidence type="ECO:0000313" key="2">
    <source>
        <dbReference type="EMBL" id="EOL41662.1"/>
    </source>
</evidence>
<dbReference type="eggNOG" id="ENOG5032PXT">
    <property type="taxonomic scope" value="Bacteria"/>
</dbReference>
<accession>R3W1X0</accession>
<evidence type="ECO:0000313" key="3">
    <source>
        <dbReference type="Proteomes" id="UP000013785"/>
    </source>
</evidence>
<reference evidence="2 3" key="1">
    <citation type="submission" date="2013-02" db="EMBL/GenBank/DDBJ databases">
        <title>The Genome Sequence of Enterococcus phoeniculicola BAA-412.</title>
        <authorList>
            <consortium name="The Broad Institute Genome Sequencing Platform"/>
            <consortium name="The Broad Institute Genome Sequencing Center for Infectious Disease"/>
            <person name="Earl A.M."/>
            <person name="Gilmore M.S."/>
            <person name="Lebreton F."/>
            <person name="Walker B."/>
            <person name="Young S.K."/>
            <person name="Zeng Q."/>
            <person name="Gargeya S."/>
            <person name="Fitzgerald M."/>
            <person name="Haas B."/>
            <person name="Abouelleil A."/>
            <person name="Alvarado L."/>
            <person name="Arachchi H.M."/>
            <person name="Berlin A.M."/>
            <person name="Chapman S.B."/>
            <person name="Dewar J."/>
            <person name="Goldberg J."/>
            <person name="Griggs A."/>
            <person name="Gujja S."/>
            <person name="Hansen M."/>
            <person name="Howarth C."/>
            <person name="Imamovic A."/>
            <person name="Larimer J."/>
            <person name="McCowan C."/>
            <person name="Murphy C."/>
            <person name="Neiman D."/>
            <person name="Pearson M."/>
            <person name="Priest M."/>
            <person name="Roberts A."/>
            <person name="Saif S."/>
            <person name="Shea T."/>
            <person name="Sisk P."/>
            <person name="Sykes S."/>
            <person name="Wortman J."/>
            <person name="Nusbaum C."/>
            <person name="Birren B."/>
        </authorList>
    </citation>
    <scope>NUCLEOTIDE SEQUENCE [LARGE SCALE GENOMIC DNA]</scope>
    <source>
        <strain evidence="2 3">ATCC BAA-412</strain>
    </source>
</reference>